<dbReference type="EMBL" id="JAPDMZ010000274">
    <property type="protein sequence ID" value="KAK0544583.1"/>
    <property type="molecule type" value="Genomic_DNA"/>
</dbReference>
<sequence>MSELPYHQGEAVTFRGSGMAPASRRNTLPTEDTTSARKVAFDRIEEEEQDTQLSGQQTEYDVTSPPRSNSLPSNPAATPEGSLSSASPFGDAHQVQAYQLGAAARSRSSHSVQSHSSSVINRFSPRQPSQRADGHNSPSAGSHHPLHQPDGPSRRPRSNIVPGSPLHSGGSTTTSSSSSNSGSMREAMPTRPTLGLFQPAFSNPFQAGAVGEGMRLRSRAAVPSTVLPEGHIVPKPWLESKTRRSADRRAFWLLIGASLLGVAAVGALVATQILSLPKSEPHCLILDENFDGDSINPAIWQHEIQTGGFGNHEFEWTTDSTNNSYVKDGLLHIIPTLTSDAYGEDAITNGGLLNLTASGKCTAAVMDDASCAVASNSSLGTVLPPIQSARLTTNLSKTIKYGRIEVRARMPTGDWIWPAIWMMPKNSVYGPWPASGEIDIFESTGNVPKKRSQDGVSKMTSTLHWGPTTDLDRYWMTSVGRKLLRNFYNSDFHVFGLEWDEEGIWTWEHSRAYRVLSVKFTNGFWATGNFPPTSPTNSSAVSDPWGSAFARGSKAALFDQDFYLILNVAVGGTNGYFPDSDNKPWSNSGRNPRADFWATRSKWLPTWPTEPERRGMVVDYVSGTVNVVL</sequence>
<feature type="region of interest" description="Disordered" evidence="2">
    <location>
        <begin position="1"/>
        <end position="89"/>
    </location>
</feature>
<evidence type="ECO:0000256" key="3">
    <source>
        <dbReference type="SAM" id="Phobius"/>
    </source>
</evidence>
<dbReference type="Proteomes" id="UP001176517">
    <property type="component" value="Unassembled WGS sequence"/>
</dbReference>
<feature type="compositionally biased region" description="Polar residues" evidence="2">
    <location>
        <begin position="120"/>
        <end position="140"/>
    </location>
</feature>
<feature type="compositionally biased region" description="Low complexity" evidence="2">
    <location>
        <begin position="105"/>
        <end position="119"/>
    </location>
</feature>
<comment type="similarity">
    <text evidence="1">Belongs to the glycosyl hydrolase 16 family.</text>
</comment>
<dbReference type="InterPro" id="IPR013320">
    <property type="entry name" value="ConA-like_dom_sf"/>
</dbReference>
<dbReference type="Gene3D" id="2.60.120.200">
    <property type="match status" value="1"/>
</dbReference>
<proteinExistence type="inferred from homology"/>
<dbReference type="InterPro" id="IPR000757">
    <property type="entry name" value="Beta-glucanase-like"/>
</dbReference>
<dbReference type="PANTHER" id="PTHR10963">
    <property type="entry name" value="GLYCOSYL HYDROLASE-RELATED"/>
    <property type="match status" value="1"/>
</dbReference>
<accession>A0AAN6JVF4</accession>
<dbReference type="InterPro" id="IPR050546">
    <property type="entry name" value="Glycosyl_Hydrlase_16"/>
</dbReference>
<evidence type="ECO:0000256" key="1">
    <source>
        <dbReference type="ARBA" id="ARBA00006865"/>
    </source>
</evidence>
<organism evidence="5 6">
    <name type="scientific">Tilletia horrida</name>
    <dbReference type="NCBI Taxonomy" id="155126"/>
    <lineage>
        <taxon>Eukaryota</taxon>
        <taxon>Fungi</taxon>
        <taxon>Dikarya</taxon>
        <taxon>Basidiomycota</taxon>
        <taxon>Ustilaginomycotina</taxon>
        <taxon>Exobasidiomycetes</taxon>
        <taxon>Tilletiales</taxon>
        <taxon>Tilletiaceae</taxon>
        <taxon>Tilletia</taxon>
    </lineage>
</organism>
<dbReference type="GO" id="GO:0005975">
    <property type="term" value="P:carbohydrate metabolic process"/>
    <property type="evidence" value="ECO:0007669"/>
    <property type="project" value="InterPro"/>
</dbReference>
<name>A0AAN6JVF4_9BASI</name>
<gene>
    <name evidence="5" type="ORF">OC846_006017</name>
</gene>
<dbReference type="PROSITE" id="PS51762">
    <property type="entry name" value="GH16_2"/>
    <property type="match status" value="1"/>
</dbReference>
<reference evidence="5" key="1">
    <citation type="journal article" date="2023" name="PhytoFront">
        <title>Draft Genome Resources of Seven Strains of Tilletia horrida, Causal Agent of Kernel Smut of Rice.</title>
        <authorList>
            <person name="Khanal S."/>
            <person name="Antony Babu S."/>
            <person name="Zhou X.G."/>
        </authorList>
    </citation>
    <scope>NUCLEOTIDE SEQUENCE</scope>
    <source>
        <strain evidence="5">TX6</strain>
    </source>
</reference>
<dbReference type="PANTHER" id="PTHR10963:SF55">
    <property type="entry name" value="GLYCOSIDE HYDROLASE FAMILY 16 PROTEIN"/>
    <property type="match status" value="1"/>
</dbReference>
<comment type="caution">
    <text evidence="5">The sequence shown here is derived from an EMBL/GenBank/DDBJ whole genome shotgun (WGS) entry which is preliminary data.</text>
</comment>
<feature type="compositionally biased region" description="Polar residues" evidence="2">
    <location>
        <begin position="51"/>
        <end position="61"/>
    </location>
</feature>
<feature type="region of interest" description="Disordered" evidence="2">
    <location>
        <begin position="101"/>
        <end position="190"/>
    </location>
</feature>
<dbReference type="SUPFAM" id="SSF49899">
    <property type="entry name" value="Concanavalin A-like lectins/glucanases"/>
    <property type="match status" value="1"/>
</dbReference>
<feature type="domain" description="GH16" evidence="4">
    <location>
        <begin position="269"/>
        <end position="629"/>
    </location>
</feature>
<protein>
    <recommendedName>
        <fullName evidence="4">GH16 domain-containing protein</fullName>
    </recommendedName>
</protein>
<keyword evidence="6" id="KW-1185">Reference proteome</keyword>
<keyword evidence="3" id="KW-1133">Transmembrane helix</keyword>
<feature type="transmembrane region" description="Helical" evidence="3">
    <location>
        <begin position="250"/>
        <end position="274"/>
    </location>
</feature>
<feature type="compositionally biased region" description="Polar residues" evidence="2">
    <location>
        <begin position="24"/>
        <end position="33"/>
    </location>
</feature>
<evidence type="ECO:0000259" key="4">
    <source>
        <dbReference type="PROSITE" id="PS51762"/>
    </source>
</evidence>
<dbReference type="AlphaFoldDB" id="A0AAN6JVF4"/>
<feature type="compositionally biased region" description="Low complexity" evidence="2">
    <location>
        <begin position="64"/>
        <end position="75"/>
    </location>
</feature>
<keyword evidence="3" id="KW-0472">Membrane</keyword>
<keyword evidence="3" id="KW-0812">Transmembrane</keyword>
<evidence type="ECO:0000313" key="6">
    <source>
        <dbReference type="Proteomes" id="UP001176517"/>
    </source>
</evidence>
<feature type="compositionally biased region" description="Low complexity" evidence="2">
    <location>
        <begin position="168"/>
        <end position="183"/>
    </location>
</feature>
<evidence type="ECO:0000256" key="2">
    <source>
        <dbReference type="SAM" id="MobiDB-lite"/>
    </source>
</evidence>
<dbReference type="Pfam" id="PF00722">
    <property type="entry name" value="Glyco_hydro_16"/>
    <property type="match status" value="1"/>
</dbReference>
<dbReference type="GO" id="GO:0004553">
    <property type="term" value="F:hydrolase activity, hydrolyzing O-glycosyl compounds"/>
    <property type="evidence" value="ECO:0007669"/>
    <property type="project" value="InterPro"/>
</dbReference>
<evidence type="ECO:0000313" key="5">
    <source>
        <dbReference type="EMBL" id="KAK0544583.1"/>
    </source>
</evidence>